<dbReference type="RefSeq" id="WP_146919678.1">
    <property type="nucleotide sequence ID" value="NZ_VORW01000015.1"/>
</dbReference>
<dbReference type="Proteomes" id="UP000321935">
    <property type="component" value="Unassembled WGS sequence"/>
</dbReference>
<gene>
    <name evidence="1" type="ORF">ESV85_16945</name>
</gene>
<evidence type="ECO:0000313" key="1">
    <source>
        <dbReference type="EMBL" id="TXE06461.1"/>
    </source>
</evidence>
<name>A0A5C7ADC5_9BACT</name>
<evidence type="ECO:0000313" key="2">
    <source>
        <dbReference type="Proteomes" id="UP000321935"/>
    </source>
</evidence>
<protein>
    <submittedName>
        <fullName evidence="1">Uncharacterized protein</fullName>
    </submittedName>
</protein>
<accession>A0A5C7ADC5</accession>
<comment type="caution">
    <text evidence="1">The sequence shown here is derived from an EMBL/GenBank/DDBJ whole genome shotgun (WGS) entry which is preliminary data.</text>
</comment>
<sequence>MKHEKNNVLYGLKKITHFSEGLASLISGTYVLSLAVSKRNIALRIALGIAGGYLILRSGSKLHSGSFTEDTF</sequence>
<dbReference type="OrthoDB" id="826864at2"/>
<proteinExistence type="predicted"/>
<organism evidence="1 2">
    <name type="scientific">Algoriphagus aquimarinus</name>
    <dbReference type="NCBI Taxonomy" id="237018"/>
    <lineage>
        <taxon>Bacteria</taxon>
        <taxon>Pseudomonadati</taxon>
        <taxon>Bacteroidota</taxon>
        <taxon>Cytophagia</taxon>
        <taxon>Cytophagales</taxon>
        <taxon>Cyclobacteriaceae</taxon>
        <taxon>Algoriphagus</taxon>
    </lineage>
</organism>
<dbReference type="EMBL" id="VORW01000015">
    <property type="protein sequence ID" value="TXE06461.1"/>
    <property type="molecule type" value="Genomic_DNA"/>
</dbReference>
<dbReference type="AlphaFoldDB" id="A0A5C7ADC5"/>
<reference evidence="1 2" key="1">
    <citation type="submission" date="2019-08" db="EMBL/GenBank/DDBJ databases">
        <title>Genomes sequence of Algoriphagus aquimarinus ACAM450.</title>
        <authorList>
            <person name="Bowman J.P."/>
        </authorList>
    </citation>
    <scope>NUCLEOTIDE SEQUENCE [LARGE SCALE GENOMIC DNA]</scope>
    <source>
        <strain evidence="1 2">ACAM 450</strain>
    </source>
</reference>